<evidence type="ECO:0000313" key="8">
    <source>
        <dbReference type="EMBL" id="OQX51471.1"/>
    </source>
</evidence>
<comment type="caution">
    <text evidence="8">The sequence shown here is derived from an EMBL/GenBank/DDBJ whole genome shotgun (WGS) entry which is preliminary data.</text>
</comment>
<dbReference type="AlphaFoldDB" id="A0A1W9NZA5"/>
<dbReference type="Pfam" id="PF00406">
    <property type="entry name" value="ADK"/>
    <property type="match status" value="1"/>
</dbReference>
<feature type="binding site" evidence="5">
    <location>
        <begin position="10"/>
        <end position="15"/>
    </location>
    <ligand>
        <name>ATP</name>
        <dbReference type="ChEBI" id="CHEBI:30616"/>
    </ligand>
</feature>
<feature type="binding site" evidence="5">
    <location>
        <position position="133"/>
    </location>
    <ligand>
        <name>AMP</name>
        <dbReference type="ChEBI" id="CHEBI:456215"/>
    </ligand>
</feature>
<dbReference type="PRINTS" id="PR00094">
    <property type="entry name" value="ADENYLTKNASE"/>
</dbReference>
<evidence type="ECO:0000313" key="9">
    <source>
        <dbReference type="Proteomes" id="UP000192520"/>
    </source>
</evidence>
<feature type="binding site" evidence="5">
    <location>
        <position position="92"/>
    </location>
    <ligand>
        <name>AMP</name>
        <dbReference type="ChEBI" id="CHEBI:456215"/>
    </ligand>
</feature>
<comment type="function">
    <text evidence="5">Catalyzes the reversible transfer of the terminal phosphate group between ATP and AMP. Plays an important role in cellular energy homeostasis and in adenine nucleotide metabolism.</text>
</comment>
<sequence length="188" mass="21313">MNIVVMGPPGSGKSTQGRFLAEELGLVLIQTGAEIRRLMKKPTPLGRRLKKLYLEGKLVDDGTILEITREKLAAAAKNRGFVCDGLPRNLNQARELDSILEEIDSSLDMVFFVKVDDKECIKRLLHRGETENRPDDVIETIKKRLREYHRSTGPILDYYRGKGLLLEIDGSKSVEEIHGEIMEKIARR</sequence>
<keyword evidence="5 7" id="KW-0067">ATP-binding</keyword>
<dbReference type="STRING" id="1968527.B5M47_00525"/>
<dbReference type="CDD" id="cd01428">
    <property type="entry name" value="ADK"/>
    <property type="match status" value="1"/>
</dbReference>
<keyword evidence="5" id="KW-0963">Cytoplasm</keyword>
<evidence type="ECO:0000256" key="1">
    <source>
        <dbReference type="ARBA" id="ARBA00022679"/>
    </source>
</evidence>
<dbReference type="Gene3D" id="3.40.50.300">
    <property type="entry name" value="P-loop containing nucleotide triphosphate hydrolases"/>
    <property type="match status" value="1"/>
</dbReference>
<organism evidence="8 9">
    <name type="scientific">candidate division CPR3 bacterium 4484_211</name>
    <dbReference type="NCBI Taxonomy" id="1968527"/>
    <lineage>
        <taxon>Bacteria</taxon>
        <taxon>Bacteria division CPR3</taxon>
    </lineage>
</organism>
<dbReference type="GO" id="GO:0044209">
    <property type="term" value="P:AMP salvage"/>
    <property type="evidence" value="ECO:0007669"/>
    <property type="project" value="UniProtKB-UniRule"/>
</dbReference>
<dbReference type="Proteomes" id="UP000192520">
    <property type="component" value="Unassembled WGS sequence"/>
</dbReference>
<feature type="binding site" evidence="5">
    <location>
        <position position="144"/>
    </location>
    <ligand>
        <name>AMP</name>
        <dbReference type="ChEBI" id="CHEBI:456215"/>
    </ligand>
</feature>
<comment type="similarity">
    <text evidence="5 6">Belongs to the adenylate kinase family.</text>
</comment>
<dbReference type="GO" id="GO:0004017">
    <property type="term" value="F:AMP kinase activity"/>
    <property type="evidence" value="ECO:0007669"/>
    <property type="project" value="UniProtKB-UniRule"/>
</dbReference>
<feature type="binding site" evidence="5">
    <location>
        <position position="172"/>
    </location>
    <ligand>
        <name>ATP</name>
        <dbReference type="ChEBI" id="CHEBI:30616"/>
    </ligand>
</feature>
<comment type="subcellular location">
    <subcellularLocation>
        <location evidence="5 7">Cytoplasm</location>
    </subcellularLocation>
</comment>
<dbReference type="EMBL" id="MZGJ01000003">
    <property type="protein sequence ID" value="OQX51471.1"/>
    <property type="molecule type" value="Genomic_DNA"/>
</dbReference>
<comment type="catalytic activity">
    <reaction evidence="5 7">
        <text>AMP + ATP = 2 ADP</text>
        <dbReference type="Rhea" id="RHEA:12973"/>
        <dbReference type="ChEBI" id="CHEBI:30616"/>
        <dbReference type="ChEBI" id="CHEBI:456215"/>
        <dbReference type="ChEBI" id="CHEBI:456216"/>
        <dbReference type="EC" id="2.7.4.3"/>
    </reaction>
</comment>
<feature type="binding site" evidence="5">
    <location>
        <position position="36"/>
    </location>
    <ligand>
        <name>AMP</name>
        <dbReference type="ChEBI" id="CHEBI:456215"/>
    </ligand>
</feature>
<evidence type="ECO:0000256" key="4">
    <source>
        <dbReference type="ARBA" id="ARBA00022777"/>
    </source>
</evidence>
<name>A0A1W9NZA5_UNCC3</name>
<evidence type="ECO:0000256" key="7">
    <source>
        <dbReference type="RuleBase" id="RU003331"/>
    </source>
</evidence>
<dbReference type="EC" id="2.7.4.3" evidence="5 7"/>
<evidence type="ECO:0000256" key="3">
    <source>
        <dbReference type="ARBA" id="ARBA00022741"/>
    </source>
</evidence>
<comment type="subunit">
    <text evidence="5 7">Monomer.</text>
</comment>
<keyword evidence="3 5" id="KW-0547">Nucleotide-binding</keyword>
<keyword evidence="1 5" id="KW-0808">Transferase</keyword>
<evidence type="ECO:0000256" key="2">
    <source>
        <dbReference type="ARBA" id="ARBA00022727"/>
    </source>
</evidence>
<comment type="pathway">
    <text evidence="5">Purine metabolism; AMP biosynthesis via salvage pathway; AMP from ADP: step 1/1.</text>
</comment>
<dbReference type="PANTHER" id="PTHR23359">
    <property type="entry name" value="NUCLEOTIDE KINASE"/>
    <property type="match status" value="1"/>
</dbReference>
<comment type="domain">
    <text evidence="5">Consists of three domains, a large central CORE domain and two small peripheral domains, NMPbind and LID, which undergo movements during catalysis. The LID domain closes over the site of phosphoryl transfer upon ATP binding. Assembling and dissambling the active center during each catalytic cycle provides an effective means to prevent ATP hydrolysis.</text>
</comment>
<gene>
    <name evidence="5" type="primary">adk</name>
    <name evidence="8" type="ORF">B5M47_00525</name>
</gene>
<dbReference type="InterPro" id="IPR000850">
    <property type="entry name" value="Adenylat/UMP-CMP_kin"/>
</dbReference>
<protein>
    <recommendedName>
        <fullName evidence="5 7">Adenylate kinase</fullName>
        <shortName evidence="5">AK</shortName>
        <ecNumber evidence="5 7">2.7.4.3</ecNumber>
    </recommendedName>
    <alternativeName>
        <fullName evidence="5">ATP-AMP transphosphorylase</fullName>
    </alternativeName>
    <alternativeName>
        <fullName evidence="5">ATP:AMP phosphotransferase</fullName>
    </alternativeName>
    <alternativeName>
        <fullName evidence="5">Adenylate monophosphate kinase</fullName>
    </alternativeName>
</protein>
<dbReference type="GO" id="GO:0005524">
    <property type="term" value="F:ATP binding"/>
    <property type="evidence" value="ECO:0007669"/>
    <property type="project" value="UniProtKB-UniRule"/>
</dbReference>
<keyword evidence="4 5" id="KW-0418">Kinase</keyword>
<evidence type="ECO:0000256" key="6">
    <source>
        <dbReference type="RuleBase" id="RU003330"/>
    </source>
</evidence>
<proteinExistence type="inferred from homology"/>
<dbReference type="UniPathway" id="UPA00588">
    <property type="reaction ID" value="UER00649"/>
</dbReference>
<feature type="binding site" evidence="5">
    <location>
        <begin position="57"/>
        <end position="59"/>
    </location>
    <ligand>
        <name>AMP</name>
        <dbReference type="ChEBI" id="CHEBI:456215"/>
    </ligand>
</feature>
<feature type="binding site" evidence="5">
    <location>
        <position position="127"/>
    </location>
    <ligand>
        <name>ATP</name>
        <dbReference type="ChEBI" id="CHEBI:30616"/>
    </ligand>
</feature>
<keyword evidence="2 5" id="KW-0545">Nucleotide biosynthesis</keyword>
<dbReference type="SUPFAM" id="SSF52540">
    <property type="entry name" value="P-loop containing nucleoside triphosphate hydrolases"/>
    <property type="match status" value="1"/>
</dbReference>
<accession>A0A1W9NZA5</accession>
<feature type="binding site" evidence="5">
    <location>
        <position position="31"/>
    </location>
    <ligand>
        <name>AMP</name>
        <dbReference type="ChEBI" id="CHEBI:456215"/>
    </ligand>
</feature>
<evidence type="ECO:0000256" key="5">
    <source>
        <dbReference type="HAMAP-Rule" id="MF_00235"/>
    </source>
</evidence>
<comment type="caution">
    <text evidence="5">Lacks conserved residue(s) required for the propagation of feature annotation.</text>
</comment>
<dbReference type="InterPro" id="IPR027417">
    <property type="entry name" value="P-loop_NTPase"/>
</dbReference>
<dbReference type="HAMAP" id="MF_00235">
    <property type="entry name" value="Adenylate_kinase_Adk"/>
    <property type="match status" value="1"/>
</dbReference>
<feature type="region of interest" description="NMP" evidence="5">
    <location>
        <begin position="30"/>
        <end position="59"/>
    </location>
</feature>
<dbReference type="GO" id="GO:0005737">
    <property type="term" value="C:cytoplasm"/>
    <property type="evidence" value="ECO:0007669"/>
    <property type="project" value="UniProtKB-SubCell"/>
</dbReference>
<reference evidence="9" key="1">
    <citation type="submission" date="2017-03" db="EMBL/GenBank/DDBJ databases">
        <title>Novel pathways for hydrocarbon cycling and metabolic interdependencies in hydrothermal sediment communities.</title>
        <authorList>
            <person name="Dombrowski N."/>
            <person name="Seitz K."/>
            <person name="Teske A."/>
            <person name="Baker B."/>
        </authorList>
    </citation>
    <scope>NUCLEOTIDE SEQUENCE [LARGE SCALE GENOMIC DNA]</scope>
</reference>